<keyword evidence="1" id="KW-0812">Transmembrane</keyword>
<dbReference type="Proteomes" id="UP001596957">
    <property type="component" value="Unassembled WGS sequence"/>
</dbReference>
<proteinExistence type="predicted"/>
<dbReference type="RefSeq" id="WP_381256703.1">
    <property type="nucleotide sequence ID" value="NZ_JBHTBI010000016.1"/>
</dbReference>
<keyword evidence="1" id="KW-0472">Membrane</keyword>
<keyword evidence="3" id="KW-1185">Reference proteome</keyword>
<sequence>MRRLTWLFGALFLVLTGFGACSATLQWHRAELIDDDPVRVTGVVSRVIEPTTKYRREEIAYTVDGHRHTTVRKLDTDLSRSEPGHKVCLEAARTHPEVVRLCAEHYPQGDDIFPVYILVTVFGTAGVLFVVGYLVTSARQAGRARRAQESPLETPA</sequence>
<comment type="caution">
    <text evidence="2">The sequence shown here is derived from an EMBL/GenBank/DDBJ whole genome shotgun (WGS) entry which is preliminary data.</text>
</comment>
<protein>
    <recommendedName>
        <fullName evidence="4">DUF3592 domain-containing protein</fullName>
    </recommendedName>
</protein>
<evidence type="ECO:0000313" key="2">
    <source>
        <dbReference type="EMBL" id="MFD0280337.1"/>
    </source>
</evidence>
<dbReference type="EMBL" id="JBHTEC010000001">
    <property type="protein sequence ID" value="MFD0280337.1"/>
    <property type="molecule type" value="Genomic_DNA"/>
</dbReference>
<name>A0ABW2V8M0_9ACTN</name>
<accession>A0ABW2V8M0</accession>
<reference evidence="3" key="1">
    <citation type="journal article" date="2019" name="Int. J. Syst. Evol. Microbiol.">
        <title>The Global Catalogue of Microorganisms (GCM) 10K type strain sequencing project: providing services to taxonomists for standard genome sequencing and annotation.</title>
        <authorList>
            <consortium name="The Broad Institute Genomics Platform"/>
            <consortium name="The Broad Institute Genome Sequencing Center for Infectious Disease"/>
            <person name="Wu L."/>
            <person name="Ma J."/>
        </authorList>
    </citation>
    <scope>NUCLEOTIDE SEQUENCE [LARGE SCALE GENOMIC DNA]</scope>
    <source>
        <strain evidence="3">CGMCC 4.7198</strain>
    </source>
</reference>
<evidence type="ECO:0008006" key="4">
    <source>
        <dbReference type="Google" id="ProtNLM"/>
    </source>
</evidence>
<evidence type="ECO:0000313" key="3">
    <source>
        <dbReference type="Proteomes" id="UP001596957"/>
    </source>
</evidence>
<dbReference type="PROSITE" id="PS51257">
    <property type="entry name" value="PROKAR_LIPOPROTEIN"/>
    <property type="match status" value="1"/>
</dbReference>
<organism evidence="2 3">
    <name type="scientific">Streptomyces lutosisoli</name>
    <dbReference type="NCBI Taxonomy" id="2665721"/>
    <lineage>
        <taxon>Bacteria</taxon>
        <taxon>Bacillati</taxon>
        <taxon>Actinomycetota</taxon>
        <taxon>Actinomycetes</taxon>
        <taxon>Kitasatosporales</taxon>
        <taxon>Streptomycetaceae</taxon>
        <taxon>Streptomyces</taxon>
    </lineage>
</organism>
<gene>
    <name evidence="2" type="ORF">ACFQZP_01395</name>
</gene>
<feature type="transmembrane region" description="Helical" evidence="1">
    <location>
        <begin position="115"/>
        <end position="136"/>
    </location>
</feature>
<keyword evidence="1" id="KW-1133">Transmembrane helix</keyword>
<evidence type="ECO:0000256" key="1">
    <source>
        <dbReference type="SAM" id="Phobius"/>
    </source>
</evidence>